<name>A0A3A8J5J6_9BACT</name>
<gene>
    <name evidence="1" type="ORF">D7V88_19180</name>
</gene>
<accession>A0A3A8J5J6</accession>
<comment type="caution">
    <text evidence="1">The sequence shown here is derived from an EMBL/GenBank/DDBJ whole genome shotgun (WGS) entry which is preliminary data.</text>
</comment>
<organism evidence="1 2">
    <name type="scientific">Corallococcus terminator</name>
    <dbReference type="NCBI Taxonomy" id="2316733"/>
    <lineage>
        <taxon>Bacteria</taxon>
        <taxon>Pseudomonadati</taxon>
        <taxon>Myxococcota</taxon>
        <taxon>Myxococcia</taxon>
        <taxon>Myxococcales</taxon>
        <taxon>Cystobacterineae</taxon>
        <taxon>Myxococcaceae</taxon>
        <taxon>Corallococcus</taxon>
    </lineage>
</organism>
<protein>
    <submittedName>
        <fullName evidence="1">Uncharacterized protein</fullName>
    </submittedName>
</protein>
<evidence type="ECO:0000313" key="1">
    <source>
        <dbReference type="EMBL" id="RKG85801.1"/>
    </source>
</evidence>
<dbReference type="AlphaFoldDB" id="A0A3A8J5J6"/>
<sequence>MAQTGFSYFTLPHFPGAENAATEPFSARHLPEPIRVRRGVPIGLDFPPTTEVALSSKSGPRFTDFLYTTSRLLLATERVCDLLKAEGVTREQAEYLPFVLKDKKGKVRPEKYLLINPLLKVACFDFDRAEYSLFTGEAVSTPGVKEISSIHKIQVREEQIPTDAKLFRLAEEPDVKLIRSDLLDALKAQGMDGGLVALPLGEFMT</sequence>
<dbReference type="RefSeq" id="WP_120542097.1">
    <property type="nucleotide sequence ID" value="NZ_RAVZ01000126.1"/>
</dbReference>
<dbReference type="EMBL" id="RAVZ01000126">
    <property type="protein sequence ID" value="RKG85801.1"/>
    <property type="molecule type" value="Genomic_DNA"/>
</dbReference>
<evidence type="ECO:0000313" key="2">
    <source>
        <dbReference type="Proteomes" id="UP000268094"/>
    </source>
</evidence>
<reference evidence="2" key="1">
    <citation type="submission" date="2018-09" db="EMBL/GenBank/DDBJ databases">
        <authorList>
            <person name="Livingstone P.G."/>
            <person name="Whitworth D.E."/>
        </authorList>
    </citation>
    <scope>NUCLEOTIDE SEQUENCE [LARGE SCALE GENOMIC DNA]</scope>
    <source>
        <strain evidence="2">CA054A</strain>
    </source>
</reference>
<dbReference type="Proteomes" id="UP000268094">
    <property type="component" value="Unassembled WGS sequence"/>
</dbReference>
<proteinExistence type="predicted"/>
<keyword evidence="2" id="KW-1185">Reference proteome</keyword>
<dbReference type="OrthoDB" id="5513793at2"/>